<name>A0ACB9L6B0_BAUVA</name>
<evidence type="ECO:0000313" key="2">
    <source>
        <dbReference type="Proteomes" id="UP000828941"/>
    </source>
</evidence>
<comment type="caution">
    <text evidence="1">The sequence shown here is derived from an EMBL/GenBank/DDBJ whole genome shotgun (WGS) entry which is preliminary data.</text>
</comment>
<accession>A0ACB9L6B0</accession>
<evidence type="ECO:0000313" key="1">
    <source>
        <dbReference type="EMBL" id="KAI4305162.1"/>
    </source>
</evidence>
<gene>
    <name evidence="1" type="ORF">L6164_028548</name>
</gene>
<keyword evidence="2" id="KW-1185">Reference proteome</keyword>
<protein>
    <submittedName>
        <fullName evidence="1">Uncharacterized protein</fullName>
    </submittedName>
</protein>
<sequence length="96" mass="10743">MKLRALYQKDSTALLLISRGQNLEYFPFGAGRRMGPGILFGSANVEIPLAKLLYHFDWELPNGMKPENLDMTESFGAAVGRKNNLCLIPIPYNNVD</sequence>
<proteinExistence type="predicted"/>
<dbReference type="Proteomes" id="UP000828941">
    <property type="component" value="Chromosome 12"/>
</dbReference>
<organism evidence="1 2">
    <name type="scientific">Bauhinia variegata</name>
    <name type="common">Purple orchid tree</name>
    <name type="synonym">Phanera variegata</name>
    <dbReference type="NCBI Taxonomy" id="167791"/>
    <lineage>
        <taxon>Eukaryota</taxon>
        <taxon>Viridiplantae</taxon>
        <taxon>Streptophyta</taxon>
        <taxon>Embryophyta</taxon>
        <taxon>Tracheophyta</taxon>
        <taxon>Spermatophyta</taxon>
        <taxon>Magnoliopsida</taxon>
        <taxon>eudicotyledons</taxon>
        <taxon>Gunneridae</taxon>
        <taxon>Pentapetalae</taxon>
        <taxon>rosids</taxon>
        <taxon>fabids</taxon>
        <taxon>Fabales</taxon>
        <taxon>Fabaceae</taxon>
        <taxon>Cercidoideae</taxon>
        <taxon>Cercideae</taxon>
        <taxon>Bauhiniinae</taxon>
        <taxon>Bauhinia</taxon>
    </lineage>
</organism>
<dbReference type="EMBL" id="CM039437">
    <property type="protein sequence ID" value="KAI4305162.1"/>
    <property type="molecule type" value="Genomic_DNA"/>
</dbReference>
<reference evidence="1 2" key="1">
    <citation type="journal article" date="2022" name="DNA Res.">
        <title>Chromosomal-level genome assembly of the orchid tree Bauhinia variegata (Leguminosae; Cercidoideae) supports the allotetraploid origin hypothesis of Bauhinia.</title>
        <authorList>
            <person name="Zhong Y."/>
            <person name="Chen Y."/>
            <person name="Zheng D."/>
            <person name="Pang J."/>
            <person name="Liu Y."/>
            <person name="Luo S."/>
            <person name="Meng S."/>
            <person name="Qian L."/>
            <person name="Wei D."/>
            <person name="Dai S."/>
            <person name="Zhou R."/>
        </authorList>
    </citation>
    <scope>NUCLEOTIDE SEQUENCE [LARGE SCALE GENOMIC DNA]</scope>
    <source>
        <strain evidence="1">BV-YZ2020</strain>
    </source>
</reference>